<evidence type="ECO:0000256" key="1">
    <source>
        <dbReference type="ARBA" id="ARBA00007637"/>
    </source>
</evidence>
<comment type="similarity">
    <text evidence="1">Belongs to the NAD(P)-dependent epimerase/dehydratase family.</text>
</comment>
<dbReference type="Gene3D" id="3.40.50.720">
    <property type="entry name" value="NAD(P)-binding Rossmann-like Domain"/>
    <property type="match status" value="1"/>
</dbReference>
<dbReference type="InterPro" id="IPR001509">
    <property type="entry name" value="Epimerase_deHydtase"/>
</dbReference>
<dbReference type="SUPFAM" id="SSF51735">
    <property type="entry name" value="NAD(P)-binding Rossmann-fold domains"/>
    <property type="match status" value="1"/>
</dbReference>
<dbReference type="EMBL" id="VJZL01000001">
    <property type="protein sequence ID" value="TRX13398.1"/>
    <property type="molecule type" value="Genomic_DNA"/>
</dbReference>
<dbReference type="PANTHER" id="PTHR43000">
    <property type="entry name" value="DTDP-D-GLUCOSE 4,6-DEHYDRATASE-RELATED"/>
    <property type="match status" value="1"/>
</dbReference>
<evidence type="ECO:0000259" key="2">
    <source>
        <dbReference type="Pfam" id="PF01370"/>
    </source>
</evidence>
<dbReference type="AlphaFoldDB" id="A0A553BYY1"/>
<reference evidence="3 4" key="1">
    <citation type="submission" date="2019-07" db="EMBL/GenBank/DDBJ databases">
        <title>Novel species of Flavobacterium.</title>
        <authorList>
            <person name="Liu Q."/>
            <person name="Xin Y.-H."/>
        </authorList>
    </citation>
    <scope>NUCLEOTIDE SEQUENCE [LARGE SCALE GENOMIC DNA]</scope>
    <source>
        <strain evidence="3 4">GSR22</strain>
    </source>
</reference>
<protein>
    <submittedName>
        <fullName evidence="3">NAD-dependent epimerase/dehydratase family protein</fullName>
    </submittedName>
</protein>
<name>A0A553BYY1_9FLAO</name>
<gene>
    <name evidence="3" type="ORF">FNW11_00595</name>
</gene>
<dbReference type="Proteomes" id="UP000318669">
    <property type="component" value="Unassembled WGS sequence"/>
</dbReference>
<feature type="domain" description="NAD-dependent epimerase/dehydratase" evidence="2">
    <location>
        <begin position="4"/>
        <end position="197"/>
    </location>
</feature>
<comment type="caution">
    <text evidence="3">The sequence shown here is derived from an EMBL/GenBank/DDBJ whole genome shotgun (WGS) entry which is preliminary data.</text>
</comment>
<dbReference type="Pfam" id="PF01370">
    <property type="entry name" value="Epimerase"/>
    <property type="match status" value="1"/>
</dbReference>
<accession>A0A553BYY1</accession>
<proteinExistence type="inferred from homology"/>
<organism evidence="3 4">
    <name type="scientific">Flavobacterium gawalongense</name>
    <dbReference type="NCBI Taxonomy" id="2594432"/>
    <lineage>
        <taxon>Bacteria</taxon>
        <taxon>Pseudomonadati</taxon>
        <taxon>Bacteroidota</taxon>
        <taxon>Flavobacteriia</taxon>
        <taxon>Flavobacteriales</taxon>
        <taxon>Flavobacteriaceae</taxon>
        <taxon>Flavobacterium</taxon>
    </lineage>
</organism>
<evidence type="ECO:0000313" key="4">
    <source>
        <dbReference type="Proteomes" id="UP000318669"/>
    </source>
</evidence>
<evidence type="ECO:0000313" key="3">
    <source>
        <dbReference type="EMBL" id="TRX13398.1"/>
    </source>
</evidence>
<dbReference type="InterPro" id="IPR036291">
    <property type="entry name" value="NAD(P)-bd_dom_sf"/>
</dbReference>
<sequence length="299" mass="33126">MEKLLTGANGFLGKVIFKELGNNHKIKSLSRTSGDYQVLLENEIPNFKQKFDVVIHSAGKAHSIPRTVEEKKEFHDVNVLGTLNLLQGLEKVGIPEQFVFISSVSVYGQESGVNINEDHPLEAKDPYGLSKIEAEEILKKWCKQHNVIYTILRLPLLVGENPPGNLGAMLKAINKGYYFNIGGGKTRKSMVLAKDVAIFLPVVSSVGGIYNLTDGFHPNFYELSTAISLTKNKKMLFNLPLLLAKIIGYFGDLVGEKALVNSLKIKKITSALTFDDSKARELLGWNPEPVLDFLKKNAI</sequence>
<dbReference type="OrthoDB" id="329806at2"/>
<dbReference type="RefSeq" id="WP_144064367.1">
    <property type="nucleotide sequence ID" value="NZ_VJZL01000001.1"/>
</dbReference>